<comment type="caution">
    <text evidence="2">The sequence shown here is derived from an EMBL/GenBank/DDBJ whole genome shotgun (WGS) entry which is preliminary data.</text>
</comment>
<reference evidence="2" key="1">
    <citation type="journal article" date="2016" name="Front. Microbiol.">
        <title>Genome Sequence of the Piezophilic, Mesophilic Sulfate-Reducing Bacterium Desulfovibrio indicus J2T.</title>
        <authorList>
            <person name="Cao J."/>
            <person name="Maignien L."/>
            <person name="Shao Z."/>
            <person name="Alain K."/>
            <person name="Jebbar M."/>
        </authorList>
    </citation>
    <scope>NUCLEOTIDE SEQUENCE</scope>
    <source>
        <strain evidence="2">JCM 32048</strain>
    </source>
</reference>
<feature type="region of interest" description="Disordered" evidence="1">
    <location>
        <begin position="88"/>
        <end position="124"/>
    </location>
</feature>
<dbReference type="AlphaFoldDB" id="A0AA37HJ26"/>
<dbReference type="InterPro" id="IPR021880">
    <property type="entry name" value="DUF3489"/>
</dbReference>
<reference evidence="2" key="2">
    <citation type="submission" date="2021-08" db="EMBL/GenBank/DDBJ databases">
        <authorList>
            <person name="Tani A."/>
            <person name="Ola A."/>
            <person name="Ogura Y."/>
            <person name="Katsura K."/>
            <person name="Hayashi T."/>
        </authorList>
    </citation>
    <scope>NUCLEOTIDE SEQUENCE</scope>
    <source>
        <strain evidence="2">JCM 32048</strain>
    </source>
</reference>
<keyword evidence="3" id="KW-1185">Reference proteome</keyword>
<gene>
    <name evidence="2" type="ORF">MPEAHAMD_7012</name>
</gene>
<organism evidence="2 3">
    <name type="scientific">Methylobacterium frigidaeris</name>
    <dbReference type="NCBI Taxonomy" id="2038277"/>
    <lineage>
        <taxon>Bacteria</taxon>
        <taxon>Pseudomonadati</taxon>
        <taxon>Pseudomonadota</taxon>
        <taxon>Alphaproteobacteria</taxon>
        <taxon>Hyphomicrobiales</taxon>
        <taxon>Methylobacteriaceae</taxon>
        <taxon>Methylobacterium</taxon>
    </lineage>
</organism>
<protein>
    <recommendedName>
        <fullName evidence="4">DUF3489 domain-containing protein</fullName>
    </recommendedName>
</protein>
<sequence length="215" mass="22536">MTRRPHSEALTDAHLTLLVRIAQQPHGLLWHPDHMAAGSFARTARRLLTRGLIEQAGEPHSGSGPGDAAEASMVLRITAAGLAAIGITPEPASTTQPTEVPSRYKRQRKRATSESPTKCPPAAAPHSDIQVATALIAQPAPRPGSKRAQLVALLSREQGASLADLMAMTGWLPHTTRAALTGLRQGGFTVCRSVAAEGSSIYRIVSSGPAPTEAA</sequence>
<dbReference type="Pfam" id="PF11994">
    <property type="entry name" value="DUF3489"/>
    <property type="match status" value="1"/>
</dbReference>
<evidence type="ECO:0008006" key="4">
    <source>
        <dbReference type="Google" id="ProtNLM"/>
    </source>
</evidence>
<proteinExistence type="predicted"/>
<name>A0AA37HJ26_9HYPH</name>
<dbReference type="Proteomes" id="UP001055286">
    <property type="component" value="Unassembled WGS sequence"/>
</dbReference>
<evidence type="ECO:0000256" key="1">
    <source>
        <dbReference type="SAM" id="MobiDB-lite"/>
    </source>
</evidence>
<dbReference type="EMBL" id="BPQJ01000082">
    <property type="protein sequence ID" value="GJD66813.1"/>
    <property type="molecule type" value="Genomic_DNA"/>
</dbReference>
<evidence type="ECO:0000313" key="3">
    <source>
        <dbReference type="Proteomes" id="UP001055286"/>
    </source>
</evidence>
<evidence type="ECO:0000313" key="2">
    <source>
        <dbReference type="EMBL" id="GJD66813.1"/>
    </source>
</evidence>
<dbReference type="RefSeq" id="WP_238193711.1">
    <property type="nucleotide sequence ID" value="NZ_BPQJ01000082.1"/>
</dbReference>
<accession>A0AA37HJ26</accession>